<dbReference type="EMBL" id="JMSE01000826">
    <property type="protein sequence ID" value="KDN67308.1"/>
    <property type="molecule type" value="Genomic_DNA"/>
</dbReference>
<comment type="caution">
    <text evidence="2">The sequence shown here is derived from an EMBL/GenBank/DDBJ whole genome shotgun (WGS) entry which is preliminary data.</text>
</comment>
<dbReference type="OrthoDB" id="3689965at2759"/>
<evidence type="ECO:0008006" key="4">
    <source>
        <dbReference type="Google" id="ProtNLM"/>
    </source>
</evidence>
<reference evidence="3" key="1">
    <citation type="journal article" date="2014" name="Genome Announc.">
        <title>Draft genome sequence of Colletotrichum sublineola, a destructive pathogen of cultivated sorghum.</title>
        <authorList>
            <person name="Baroncelli R."/>
            <person name="Sanz-Martin J.M."/>
            <person name="Rech G.E."/>
            <person name="Sukno S.A."/>
            <person name="Thon M.R."/>
        </authorList>
    </citation>
    <scope>NUCLEOTIDE SEQUENCE [LARGE SCALE GENOMIC DNA]</scope>
    <source>
        <strain evidence="3">TX430BB</strain>
    </source>
</reference>
<gene>
    <name evidence="2" type="ORF">CSUB01_01508</name>
</gene>
<keyword evidence="3" id="KW-1185">Reference proteome</keyword>
<evidence type="ECO:0000313" key="2">
    <source>
        <dbReference type="EMBL" id="KDN67308.1"/>
    </source>
</evidence>
<dbReference type="OMA" id="CFDETPN"/>
<dbReference type="HOGENOM" id="CLU_123999_0_0_1"/>
<organism evidence="2 3">
    <name type="scientific">Colletotrichum sublineola</name>
    <name type="common">Sorghum anthracnose fungus</name>
    <dbReference type="NCBI Taxonomy" id="1173701"/>
    <lineage>
        <taxon>Eukaryota</taxon>
        <taxon>Fungi</taxon>
        <taxon>Dikarya</taxon>
        <taxon>Ascomycota</taxon>
        <taxon>Pezizomycotina</taxon>
        <taxon>Sordariomycetes</taxon>
        <taxon>Hypocreomycetidae</taxon>
        <taxon>Glomerellales</taxon>
        <taxon>Glomerellaceae</taxon>
        <taxon>Colletotrichum</taxon>
        <taxon>Colletotrichum graminicola species complex</taxon>
    </lineage>
</organism>
<keyword evidence="1" id="KW-0732">Signal</keyword>
<protein>
    <recommendedName>
        <fullName evidence="4">Ecp2 effector protein domain-containing protein</fullName>
    </recommendedName>
</protein>
<dbReference type="eggNOG" id="ENOG502TBC6">
    <property type="taxonomic scope" value="Eukaryota"/>
</dbReference>
<proteinExistence type="predicted"/>
<feature type="chain" id="PRO_5001634788" description="Ecp2 effector protein domain-containing protein" evidence="1">
    <location>
        <begin position="22"/>
        <end position="181"/>
    </location>
</feature>
<evidence type="ECO:0000313" key="3">
    <source>
        <dbReference type="Proteomes" id="UP000027238"/>
    </source>
</evidence>
<sequence length="181" mass="19112">MFHFFLKSAAVLSVLAATAAAAPASASQGEVQRICYGESLELHCYSEPDDIPQDVTVADVKFVAAYLRSYGRQIRAGRLFNMKAVDAPDCGEWPLYTRGTVAAYAKHVNNAIDSSVLFEDIANTIDGGSGTVKSAAIVDCLTQGGSFGVQYNASSAAYNTAAYKDGGWKPDGILVKIVSTA</sequence>
<name>A0A066XDQ7_COLSU</name>
<feature type="signal peptide" evidence="1">
    <location>
        <begin position="1"/>
        <end position="21"/>
    </location>
</feature>
<evidence type="ECO:0000256" key="1">
    <source>
        <dbReference type="SAM" id="SignalP"/>
    </source>
</evidence>
<dbReference type="AlphaFoldDB" id="A0A066XDQ7"/>
<dbReference type="Proteomes" id="UP000027238">
    <property type="component" value="Unassembled WGS sequence"/>
</dbReference>
<accession>A0A066XDQ7</accession>